<sequence>MDQLTQFQLPKKPIIQILLSLFAFSFLFSLSPFFPLFTNCIATFSSKILGYTTDRNYVFLFCNGILAFLVKKYSSTDHSDQDLVAKIFDYQISGPEVAEKRELVGEEEAVEFKEDKAKENDLVLTSQDESTSEETEEEEFIFSEEEEEEEEEEEGMGLMSAEEVEELNKKFEEFIRKVREGIKIEAQNRLIVSY</sequence>
<protein>
    <submittedName>
        <fullName evidence="1">Uncharacterized protein</fullName>
    </submittedName>
</protein>
<dbReference type="EMBL" id="CM046393">
    <property type="protein sequence ID" value="KAI8552182.1"/>
    <property type="molecule type" value="Genomic_DNA"/>
</dbReference>
<dbReference type="Proteomes" id="UP001062846">
    <property type="component" value="Chromosome 6"/>
</dbReference>
<reference evidence="1" key="1">
    <citation type="submission" date="2022-02" db="EMBL/GenBank/DDBJ databases">
        <title>Plant Genome Project.</title>
        <authorList>
            <person name="Zhang R.-G."/>
        </authorList>
    </citation>
    <scope>NUCLEOTIDE SEQUENCE</scope>
    <source>
        <strain evidence="1">AT1</strain>
    </source>
</reference>
<organism evidence="1 2">
    <name type="scientific">Rhododendron molle</name>
    <name type="common">Chinese azalea</name>
    <name type="synonym">Azalea mollis</name>
    <dbReference type="NCBI Taxonomy" id="49168"/>
    <lineage>
        <taxon>Eukaryota</taxon>
        <taxon>Viridiplantae</taxon>
        <taxon>Streptophyta</taxon>
        <taxon>Embryophyta</taxon>
        <taxon>Tracheophyta</taxon>
        <taxon>Spermatophyta</taxon>
        <taxon>Magnoliopsida</taxon>
        <taxon>eudicotyledons</taxon>
        <taxon>Gunneridae</taxon>
        <taxon>Pentapetalae</taxon>
        <taxon>asterids</taxon>
        <taxon>Ericales</taxon>
        <taxon>Ericaceae</taxon>
        <taxon>Ericoideae</taxon>
        <taxon>Rhodoreae</taxon>
        <taxon>Rhododendron</taxon>
    </lineage>
</organism>
<gene>
    <name evidence="1" type="ORF">RHMOL_Rhmol06G0246000</name>
</gene>
<comment type="caution">
    <text evidence="1">The sequence shown here is derived from an EMBL/GenBank/DDBJ whole genome shotgun (WGS) entry which is preliminary data.</text>
</comment>
<name>A0ACC0NHF7_RHOML</name>
<keyword evidence="2" id="KW-1185">Reference proteome</keyword>
<evidence type="ECO:0000313" key="1">
    <source>
        <dbReference type="EMBL" id="KAI8552182.1"/>
    </source>
</evidence>
<evidence type="ECO:0000313" key="2">
    <source>
        <dbReference type="Proteomes" id="UP001062846"/>
    </source>
</evidence>
<proteinExistence type="predicted"/>
<accession>A0ACC0NHF7</accession>